<sequence>MDFQQIAIKQPQTHQLTLKFEVSGVADCRECEQLVESYANVLRSQIQLGNPHLKISYSIGASDCTPSKSHSTVQLPHF</sequence>
<reference evidence="1 2" key="1">
    <citation type="journal article" date="2019" name="Genome Biol. Evol.">
        <title>Day and night: Metabolic profiles and evolutionary relationships of six axenic non-marine cyanobacteria.</title>
        <authorList>
            <person name="Will S.E."/>
            <person name="Henke P."/>
            <person name="Boedeker C."/>
            <person name="Huang S."/>
            <person name="Brinkmann H."/>
            <person name="Rohde M."/>
            <person name="Jarek M."/>
            <person name="Friedl T."/>
            <person name="Seufert S."/>
            <person name="Schumacher M."/>
            <person name="Overmann J."/>
            <person name="Neumann-Schaal M."/>
            <person name="Petersen J."/>
        </authorList>
    </citation>
    <scope>NUCLEOTIDE SEQUENCE [LARGE SCALE GENOMIC DNA]</scope>
    <source>
        <strain evidence="1 2">SAG 39.79</strain>
    </source>
</reference>
<evidence type="ECO:0000313" key="2">
    <source>
        <dbReference type="Proteomes" id="UP000282574"/>
    </source>
</evidence>
<accession>A0AB37U8H3</accession>
<dbReference type="RefSeq" id="WP_106170557.1">
    <property type="nucleotide sequence ID" value="NZ_JAVKZF010000004.1"/>
</dbReference>
<proteinExistence type="predicted"/>
<keyword evidence="2" id="KW-1185">Reference proteome</keyword>
<organism evidence="1 2">
    <name type="scientific">Chroococcidiopsis cubana SAG 39.79</name>
    <dbReference type="NCBI Taxonomy" id="388085"/>
    <lineage>
        <taxon>Bacteria</taxon>
        <taxon>Bacillati</taxon>
        <taxon>Cyanobacteriota</taxon>
        <taxon>Cyanophyceae</taxon>
        <taxon>Chroococcidiopsidales</taxon>
        <taxon>Chroococcidiopsidaceae</taxon>
        <taxon>Chroococcidiopsis</taxon>
    </lineage>
</organism>
<dbReference type="AlphaFoldDB" id="A0AB37U8H3"/>
<evidence type="ECO:0008006" key="3">
    <source>
        <dbReference type="Google" id="ProtNLM"/>
    </source>
</evidence>
<gene>
    <name evidence="1" type="ORF">DSM107010_70960</name>
</gene>
<name>A0AB37U8H3_9CYAN</name>
<dbReference type="Proteomes" id="UP000282574">
    <property type="component" value="Unassembled WGS sequence"/>
</dbReference>
<protein>
    <recommendedName>
        <fullName evidence="3">HMA domain-containing protein</fullName>
    </recommendedName>
</protein>
<dbReference type="EMBL" id="RSCK01000187">
    <property type="protein sequence ID" value="RUS95929.1"/>
    <property type="molecule type" value="Genomic_DNA"/>
</dbReference>
<evidence type="ECO:0000313" key="1">
    <source>
        <dbReference type="EMBL" id="RUS95929.1"/>
    </source>
</evidence>
<comment type="caution">
    <text evidence="1">The sequence shown here is derived from an EMBL/GenBank/DDBJ whole genome shotgun (WGS) entry which is preliminary data.</text>
</comment>